<comment type="caution">
    <text evidence="5">The sequence shown here is derived from an EMBL/GenBank/DDBJ whole genome shotgun (WGS) entry which is preliminary data.</text>
</comment>
<reference evidence="5 6" key="1">
    <citation type="journal article" date="2014" name="Agronomy (Basel)">
        <title>A Draft Genome Sequence for Ensete ventricosum, the Drought-Tolerant Tree Against Hunger.</title>
        <authorList>
            <person name="Harrison J."/>
            <person name="Moore K.A."/>
            <person name="Paszkiewicz K."/>
            <person name="Jones T."/>
            <person name="Grant M."/>
            <person name="Ambacheew D."/>
            <person name="Muzemil S."/>
            <person name="Studholme D.J."/>
        </authorList>
    </citation>
    <scope>NUCLEOTIDE SEQUENCE [LARGE SCALE GENOMIC DNA]</scope>
</reference>
<reference evidence="5" key="2">
    <citation type="submission" date="2018-09" db="EMBL/GenBank/DDBJ databases">
        <authorList>
            <person name="Harrison J."/>
            <person name="Moore K.A."/>
            <person name="Paszkiewicz K."/>
            <person name="Jones T."/>
            <person name="Grant M."/>
            <person name="Ambacheew D."/>
            <person name="Muzemil S."/>
            <person name="Studholme D."/>
        </authorList>
    </citation>
    <scope>NUCLEOTIDE SEQUENCE</scope>
</reference>
<evidence type="ECO:0000256" key="2">
    <source>
        <dbReference type="SAM" id="Phobius"/>
    </source>
</evidence>
<keyword evidence="7" id="KW-1185">Reference proteome</keyword>
<dbReference type="CDD" id="cd16461">
    <property type="entry name" value="RING-H2_EL5-like"/>
    <property type="match status" value="1"/>
</dbReference>
<dbReference type="SUPFAM" id="SSF57850">
    <property type="entry name" value="RING/U-box"/>
    <property type="match status" value="1"/>
</dbReference>
<keyword evidence="1" id="KW-0479">Metal-binding</keyword>
<name>A0A426ZM42_ENSVE</name>
<dbReference type="InterPro" id="IPR044289">
    <property type="entry name" value="ATL67-70"/>
</dbReference>
<dbReference type="PANTHER" id="PTHR46592:SF14">
    <property type="entry name" value="RING-TYPE DOMAIN-CONTAINING PROTEIN"/>
    <property type="match status" value="1"/>
</dbReference>
<dbReference type="GO" id="GO:0016740">
    <property type="term" value="F:transferase activity"/>
    <property type="evidence" value="ECO:0007669"/>
    <property type="project" value="InterPro"/>
</dbReference>
<dbReference type="GO" id="GO:0008270">
    <property type="term" value="F:zinc ion binding"/>
    <property type="evidence" value="ECO:0007669"/>
    <property type="project" value="UniProtKB-KW"/>
</dbReference>
<dbReference type="Gene3D" id="3.30.40.10">
    <property type="entry name" value="Zinc/RING finger domain, C3HC4 (zinc finger)"/>
    <property type="match status" value="1"/>
</dbReference>
<dbReference type="Proteomes" id="UP000287651">
    <property type="component" value="Unassembled WGS sequence"/>
</dbReference>
<keyword evidence="1" id="KW-0863">Zinc-finger</keyword>
<dbReference type="EMBL" id="AMZH03005954">
    <property type="protein sequence ID" value="RRT65056.1"/>
    <property type="molecule type" value="Genomic_DNA"/>
</dbReference>
<dbReference type="EMBL" id="JAQQAF010000005">
    <property type="protein sequence ID" value="KAJ8485224.1"/>
    <property type="molecule type" value="Genomic_DNA"/>
</dbReference>
<dbReference type="GO" id="GO:0016567">
    <property type="term" value="P:protein ubiquitination"/>
    <property type="evidence" value="ECO:0007669"/>
    <property type="project" value="InterPro"/>
</dbReference>
<dbReference type="PANTHER" id="PTHR46592">
    <property type="entry name" value="RING-H2 FINGER PROTEIN ATL67"/>
    <property type="match status" value="1"/>
</dbReference>
<evidence type="ECO:0000313" key="4">
    <source>
        <dbReference type="EMBL" id="KAJ8485224.1"/>
    </source>
</evidence>
<reference evidence="4 7" key="3">
    <citation type="submission" date="2022-12" db="EMBL/GenBank/DDBJ databases">
        <title>Chromosome-scale assembly of the Ensete ventricosum genome.</title>
        <authorList>
            <person name="Dussert Y."/>
            <person name="Stocks J."/>
            <person name="Wendawek A."/>
            <person name="Woldeyes F."/>
            <person name="Nichols R.A."/>
            <person name="Borrell J.S."/>
        </authorList>
    </citation>
    <scope>NUCLEOTIDE SEQUENCE [LARGE SCALE GENOMIC DNA]</scope>
    <source>
        <strain evidence="7">cv. Maze</strain>
        <strain evidence="4">MazeRef_0001</strain>
        <tissue evidence="4">Seeds</tissue>
    </source>
</reference>
<dbReference type="SMART" id="SM00184">
    <property type="entry name" value="RING"/>
    <property type="match status" value="1"/>
</dbReference>
<dbReference type="Pfam" id="PF13639">
    <property type="entry name" value="zf-RING_2"/>
    <property type="match status" value="1"/>
</dbReference>
<keyword evidence="1" id="KW-0862">Zinc</keyword>
<keyword evidence="2" id="KW-1133">Transmembrane helix</keyword>
<feature type="domain" description="RING-type" evidence="3">
    <location>
        <begin position="112"/>
        <end position="154"/>
    </location>
</feature>
<evidence type="ECO:0000313" key="7">
    <source>
        <dbReference type="Proteomes" id="UP001222027"/>
    </source>
</evidence>
<evidence type="ECO:0000259" key="3">
    <source>
        <dbReference type="PROSITE" id="PS50089"/>
    </source>
</evidence>
<keyword evidence="2" id="KW-0812">Transmembrane</keyword>
<protein>
    <recommendedName>
        <fullName evidence="3">RING-type domain-containing protein</fullName>
    </recommendedName>
</protein>
<keyword evidence="2" id="KW-0472">Membrane</keyword>
<dbReference type="AlphaFoldDB" id="A0A426ZM42"/>
<dbReference type="PROSITE" id="PS50089">
    <property type="entry name" value="ZF_RING_2"/>
    <property type="match status" value="1"/>
</dbReference>
<evidence type="ECO:0000313" key="5">
    <source>
        <dbReference type="EMBL" id="RRT65056.1"/>
    </source>
</evidence>
<organism evidence="5 6">
    <name type="scientific">Ensete ventricosum</name>
    <name type="common">Abyssinian banana</name>
    <name type="synonym">Musa ensete</name>
    <dbReference type="NCBI Taxonomy" id="4639"/>
    <lineage>
        <taxon>Eukaryota</taxon>
        <taxon>Viridiplantae</taxon>
        <taxon>Streptophyta</taxon>
        <taxon>Embryophyta</taxon>
        <taxon>Tracheophyta</taxon>
        <taxon>Spermatophyta</taxon>
        <taxon>Magnoliopsida</taxon>
        <taxon>Liliopsida</taxon>
        <taxon>Zingiberales</taxon>
        <taxon>Musaceae</taxon>
        <taxon>Ensete</taxon>
    </lineage>
</organism>
<proteinExistence type="predicted"/>
<dbReference type="InterPro" id="IPR013083">
    <property type="entry name" value="Znf_RING/FYVE/PHD"/>
</dbReference>
<accession>A0A426ZM42</accession>
<dbReference type="Proteomes" id="UP001222027">
    <property type="component" value="Unassembled WGS sequence"/>
</dbReference>
<gene>
    <name evidence="5" type="ORF">B296_00041353</name>
    <name evidence="4" type="ORF">OPV22_017709</name>
</gene>
<dbReference type="OrthoDB" id="8062037at2759"/>
<feature type="transmembrane region" description="Helical" evidence="2">
    <location>
        <begin position="24"/>
        <end position="47"/>
    </location>
</feature>
<dbReference type="InterPro" id="IPR001841">
    <property type="entry name" value="Znf_RING"/>
</dbReference>
<evidence type="ECO:0000256" key="1">
    <source>
        <dbReference type="PROSITE-ProRule" id="PRU00175"/>
    </source>
</evidence>
<evidence type="ECO:0000313" key="6">
    <source>
        <dbReference type="Proteomes" id="UP000287651"/>
    </source>
</evidence>
<sequence length="177" mass="17567">MSPDSISAPLAEAPPSAAGVGLGYGIAIAVGILVLVSTIMLASYVCVRVKGGTHRPFSAPSLPVRSAASAPGAAAVVVVTPLGLDGPAIEAFYPKFVCGQGGASAPAPAGPCPICLAEYEAGEALRRAPDCGHCFHAGCVGEWLRVSATCPLCRSSPVPSAAATPLSELIPLAAHAR</sequence>